<dbReference type="VEuPathDB" id="TriTrypDB:TcIL3000_10_7570"/>
<evidence type="ECO:0008006" key="4">
    <source>
        <dbReference type="Google" id="ProtNLM"/>
    </source>
</evidence>
<feature type="region of interest" description="Disordered" evidence="2">
    <location>
        <begin position="1"/>
        <end position="26"/>
    </location>
</feature>
<accession>G0UX65</accession>
<feature type="coiled-coil region" evidence="1">
    <location>
        <begin position="253"/>
        <end position="351"/>
    </location>
</feature>
<organism evidence="3">
    <name type="scientific">Trypanosoma congolense (strain IL3000)</name>
    <dbReference type="NCBI Taxonomy" id="1068625"/>
    <lineage>
        <taxon>Eukaryota</taxon>
        <taxon>Discoba</taxon>
        <taxon>Euglenozoa</taxon>
        <taxon>Kinetoplastea</taxon>
        <taxon>Metakinetoplastina</taxon>
        <taxon>Trypanosomatida</taxon>
        <taxon>Trypanosomatidae</taxon>
        <taxon>Trypanosoma</taxon>
        <taxon>Nannomonas</taxon>
    </lineage>
</organism>
<evidence type="ECO:0000313" key="3">
    <source>
        <dbReference type="EMBL" id="CCC93982.1"/>
    </source>
</evidence>
<proteinExistence type="predicted"/>
<reference evidence="3" key="1">
    <citation type="journal article" date="2012" name="Proc. Natl. Acad. Sci. U.S.A.">
        <title>Antigenic diversity is generated by distinct evolutionary mechanisms in African trypanosome species.</title>
        <authorList>
            <person name="Jackson A.P."/>
            <person name="Berry A."/>
            <person name="Aslett M."/>
            <person name="Allison H.C."/>
            <person name="Burton P."/>
            <person name="Vavrova-Anderson J."/>
            <person name="Brown R."/>
            <person name="Browne H."/>
            <person name="Corton N."/>
            <person name="Hauser H."/>
            <person name="Gamble J."/>
            <person name="Gilderthorp R."/>
            <person name="Marcello L."/>
            <person name="McQuillan J."/>
            <person name="Otto T.D."/>
            <person name="Quail M.A."/>
            <person name="Sanders M.J."/>
            <person name="van Tonder A."/>
            <person name="Ginger M.L."/>
            <person name="Field M.C."/>
            <person name="Barry J.D."/>
            <person name="Hertz-Fowler C."/>
            <person name="Berriman M."/>
        </authorList>
    </citation>
    <scope>NUCLEOTIDE SEQUENCE</scope>
    <source>
        <strain evidence="3">IL3000</strain>
    </source>
</reference>
<name>G0UX65_TRYCI</name>
<evidence type="ECO:0000256" key="2">
    <source>
        <dbReference type="SAM" id="MobiDB-lite"/>
    </source>
</evidence>
<feature type="compositionally biased region" description="Polar residues" evidence="2">
    <location>
        <begin position="10"/>
        <end position="26"/>
    </location>
</feature>
<dbReference type="PANTHER" id="PTHR14845:SF0">
    <property type="entry name" value="DUF4515 DOMAIN-CONTAINING PROTEIN"/>
    <property type="match status" value="1"/>
</dbReference>
<evidence type="ECO:0000256" key="1">
    <source>
        <dbReference type="SAM" id="Coils"/>
    </source>
</evidence>
<feature type="coiled-coil region" evidence="1">
    <location>
        <begin position="110"/>
        <end position="155"/>
    </location>
</feature>
<sequence length="583" mass="66964">MMPSLEQKNRMSTSSQRSPRQDMTSSLQLHEAPLDSQEVKVALVSATLANAQLRASQAFSAQRAMEVVELQSIRDDLEREISVRDEEDVASAKYFQLKLAIATKENGELKRKLEMTHASIEQRVQEAVRQVQGSLQERDEHITSLKKRLAEVEEELKSVIDFRDARDVYQEQMRELRRIYLEECEQRKEEVREARLSCMEERVRLKAEEREHLIQRDAEIERLARSYFTTKTHATEHQNKKLKQELYTLLENKKMIQGVAEELQKANRKLKRDVEMASTVEAEHTTRNAKQKKEIELLKEQVKTTDENMDTMAVEYERRLQKQEKSHNAAMKLLTAECETLRSTVEALRADLLKMRRISEKLVGERTEMETFFHEALEQVRRETLEEQRKNMQSIGHHHSKKGARLELQFSSQPRQPLLISDRGIFASPSHLTPKACAKSGLPGTEKGMVSLSSKSVCASLPLITMSSTFYSPYRNAVVPPIEWRDTSHERKVAGTTGVADCRTLGESGFSHVLTASELKDLRPVEISQLSWSEKERVLQLLFKRLKGGPMARKQSKQVSADDTNFLSNNESVVPEMGVFLTE</sequence>
<dbReference type="EMBL" id="HE575323">
    <property type="protein sequence ID" value="CCC93982.1"/>
    <property type="molecule type" value="Genomic_DNA"/>
</dbReference>
<dbReference type="AlphaFoldDB" id="G0UX65"/>
<keyword evidence="1" id="KW-0175">Coiled coil</keyword>
<protein>
    <recommendedName>
        <fullName evidence="4">Basal body-orientation factor 1</fullName>
    </recommendedName>
</protein>
<dbReference type="PANTHER" id="PTHR14845">
    <property type="entry name" value="COILED-COIL DOMAIN-CONTAINING 166"/>
    <property type="match status" value="1"/>
</dbReference>
<gene>
    <name evidence="3" type="ORF">TCIL3000_10_7570</name>
</gene>